<keyword evidence="2" id="KW-1185">Reference proteome</keyword>
<proteinExistence type="predicted"/>
<organism evidence="1 2">
    <name type="scientific">Arcanobacterium hippocoleae</name>
    <dbReference type="NCBI Taxonomy" id="149017"/>
    <lineage>
        <taxon>Bacteria</taxon>
        <taxon>Bacillati</taxon>
        <taxon>Actinomycetota</taxon>
        <taxon>Actinomycetes</taxon>
        <taxon>Actinomycetales</taxon>
        <taxon>Actinomycetaceae</taxon>
        <taxon>Arcanobacterium</taxon>
    </lineage>
</organism>
<reference evidence="1 2" key="1">
    <citation type="submission" date="2023-07" db="EMBL/GenBank/DDBJ databases">
        <title>Sequencing the genomes of 1000 actinobacteria strains.</title>
        <authorList>
            <person name="Klenk H.-P."/>
        </authorList>
    </citation>
    <scope>NUCLEOTIDE SEQUENCE [LARGE SCALE GENOMIC DNA]</scope>
    <source>
        <strain evidence="1 2">DSM 15539</strain>
    </source>
</reference>
<gene>
    <name evidence="1" type="ORF">J2S36_000935</name>
</gene>
<protein>
    <submittedName>
        <fullName evidence="1">Uncharacterized protein</fullName>
    </submittedName>
</protein>
<evidence type="ECO:0000313" key="1">
    <source>
        <dbReference type="EMBL" id="MDR6939392.1"/>
    </source>
</evidence>
<evidence type="ECO:0000313" key="2">
    <source>
        <dbReference type="Proteomes" id="UP001266099"/>
    </source>
</evidence>
<accession>A0ABU1T1X7</accession>
<dbReference type="EMBL" id="JAVDUJ010000001">
    <property type="protein sequence ID" value="MDR6939392.1"/>
    <property type="molecule type" value="Genomic_DNA"/>
</dbReference>
<comment type="caution">
    <text evidence="1">The sequence shown here is derived from an EMBL/GenBank/DDBJ whole genome shotgun (WGS) entry which is preliminary data.</text>
</comment>
<sequence>MHEQKAVAHMGAAFKVIQLLAKYGKTAVKWAWDHLATILDWLARGEAIEWIVEKIKGIVGAK</sequence>
<dbReference type="InterPro" id="IPR020968">
    <property type="entry name" value="Bacteriocin_II_aureocin-like"/>
</dbReference>
<dbReference type="Proteomes" id="UP001266099">
    <property type="component" value="Unassembled WGS sequence"/>
</dbReference>
<dbReference type="NCBIfam" id="NF033881">
    <property type="entry name" value="aureocin_A53"/>
    <property type="match status" value="1"/>
</dbReference>
<name>A0ABU1T1X7_9ACTO</name>
<dbReference type="Pfam" id="PF11758">
    <property type="entry name" value="Bacteriocin_IIi"/>
    <property type="match status" value="1"/>
</dbReference>